<organism evidence="2 3">
    <name type="scientific">Streptomyces bangladeshensis</name>
    <dbReference type="NCBI Taxonomy" id="295352"/>
    <lineage>
        <taxon>Bacteria</taxon>
        <taxon>Bacillati</taxon>
        <taxon>Actinomycetota</taxon>
        <taxon>Actinomycetes</taxon>
        <taxon>Kitasatosporales</taxon>
        <taxon>Streptomycetaceae</taxon>
        <taxon>Streptomyces</taxon>
    </lineage>
</organism>
<keyword evidence="1" id="KW-0732">Signal</keyword>
<keyword evidence="3" id="KW-1185">Reference proteome</keyword>
<evidence type="ECO:0000313" key="2">
    <source>
        <dbReference type="EMBL" id="GAA2193679.1"/>
    </source>
</evidence>
<comment type="caution">
    <text evidence="2">The sequence shown here is derived from an EMBL/GenBank/DDBJ whole genome shotgun (WGS) entry which is preliminary data.</text>
</comment>
<feature type="signal peptide" evidence="1">
    <location>
        <begin position="1"/>
        <end position="31"/>
    </location>
</feature>
<protein>
    <recommendedName>
        <fullName evidence="4">Secreted protein</fullName>
    </recommendedName>
</protein>
<evidence type="ECO:0000256" key="1">
    <source>
        <dbReference type="SAM" id="SignalP"/>
    </source>
</evidence>
<reference evidence="2 3" key="1">
    <citation type="journal article" date="2019" name="Int. J. Syst. Evol. Microbiol.">
        <title>The Global Catalogue of Microorganisms (GCM) 10K type strain sequencing project: providing services to taxonomists for standard genome sequencing and annotation.</title>
        <authorList>
            <consortium name="The Broad Institute Genomics Platform"/>
            <consortium name="The Broad Institute Genome Sequencing Center for Infectious Disease"/>
            <person name="Wu L."/>
            <person name="Ma J."/>
        </authorList>
    </citation>
    <scope>NUCLEOTIDE SEQUENCE [LARGE SCALE GENOMIC DNA]</scope>
    <source>
        <strain evidence="2 3">JCM 14924</strain>
    </source>
</reference>
<sequence length="162" mass="17929">MFGNIRATRKMSVLAATAALSVSVLTGAAHADSHADSQPTAVERGGDDFYWKCQHRSWKSATDPGGRDSWILHESPDKKQRAGMKFWADGEKISVWNNSNMAMEYKAYFEGTRGPMTWYWVLEPGGHHHSANLSVAEGHRVQIVVVPWQITRGGCVDNGGRT</sequence>
<accession>A0ABN3BFJ8</accession>
<dbReference type="Proteomes" id="UP001501391">
    <property type="component" value="Unassembled WGS sequence"/>
</dbReference>
<feature type="chain" id="PRO_5045901173" description="Secreted protein" evidence="1">
    <location>
        <begin position="32"/>
        <end position="162"/>
    </location>
</feature>
<evidence type="ECO:0000313" key="3">
    <source>
        <dbReference type="Proteomes" id="UP001501391"/>
    </source>
</evidence>
<proteinExistence type="predicted"/>
<dbReference type="EMBL" id="BAAAOQ010000004">
    <property type="protein sequence ID" value="GAA2193679.1"/>
    <property type="molecule type" value="Genomic_DNA"/>
</dbReference>
<evidence type="ECO:0008006" key="4">
    <source>
        <dbReference type="Google" id="ProtNLM"/>
    </source>
</evidence>
<name>A0ABN3BFJ8_9ACTN</name>
<gene>
    <name evidence="2" type="ORF">GCM10009787_16540</name>
</gene>